<sequence length="663" mass="76453">MNNYVALGDLIKSISKTHKFDKDELVFLNTSDVLEGYILIDYYTPVFKLKGQAKKTIQNGDILYSEIRPKNKRYAYVRDIDNTEDYVVSTKLMVLRNASNQLNTDYLYHFLTFQGTIDYLQKRAENRIGSFPQITFDIVKTIKIWLPELQVQKQIAKVLSDLDTKIEVNNKLNQELEAMAKTLYDYWFVQFDFPMSKEYANSIGKPELAGKPYKAYGGKMLYNAELKREIPEGWEVKELNALTTIVNRGIGPKYIEKGGIPVINQRCIRGKEIDFELTRRHDLENKNTSKLIEQYDILVNSTGVGTLGRSAVVKYLVDQKVTVDSHVTIVRADQEKVNTKYLAFSITELQPYIEQLGVGSTGQTELSRTELGKLNIILPVANLQSKFSKIIKNIWQKQSNNQKENQKLAELRDWLLPMLMNGQLRVGYTGSENEYSYKYIKPSPELLNVAEAQVDYSLFDEQNNTIKARKQAQILTLAIESHSKLNRNLYRTKGEKLIEVVEKHLLMDFGRKAIKMAAGPADFEYLVTTVEPLAKRNDWFVREKKKLTSGGQSNKYIKGSSFNEFFKVAQLENQENIYELERVIDLFTELKTTREAEVVATTYTAWNNLIIRQEKITDNAIVKEAREDWHKKKLEIAQAEFKEAIKWLRKNDLVPKGSGKEVL</sequence>
<protein>
    <submittedName>
        <fullName evidence="5">Restriction endonuclease S subunit</fullName>
    </submittedName>
</protein>
<dbReference type="SUPFAM" id="SSF116734">
    <property type="entry name" value="DNA methylase specificity domain"/>
    <property type="match status" value="2"/>
</dbReference>
<feature type="domain" description="Type I restriction modification DNA specificity" evidence="4">
    <location>
        <begin position="5"/>
        <end position="178"/>
    </location>
</feature>
<dbReference type="GO" id="GO:0003677">
    <property type="term" value="F:DNA binding"/>
    <property type="evidence" value="ECO:0007669"/>
    <property type="project" value="UniProtKB-KW"/>
</dbReference>
<evidence type="ECO:0000259" key="4">
    <source>
        <dbReference type="Pfam" id="PF01420"/>
    </source>
</evidence>
<dbReference type="InterPro" id="IPR044946">
    <property type="entry name" value="Restrct_endonuc_typeI_TRD_sf"/>
</dbReference>
<keyword evidence="5" id="KW-0255">Endonuclease</keyword>
<feature type="domain" description="Type I restriction modification DNA specificity" evidence="4">
    <location>
        <begin position="231"/>
        <end position="408"/>
    </location>
</feature>
<evidence type="ECO:0000313" key="6">
    <source>
        <dbReference type="Proteomes" id="UP000289238"/>
    </source>
</evidence>
<dbReference type="RefSeq" id="WP_128756012.1">
    <property type="nucleotide sequence ID" value="NZ_QOVM01000001.1"/>
</dbReference>
<dbReference type="PANTHER" id="PTHR30408:SF13">
    <property type="entry name" value="TYPE I RESTRICTION ENZYME HINDI SPECIFICITY SUBUNIT"/>
    <property type="match status" value="1"/>
</dbReference>
<organism evidence="5 6">
    <name type="scientific">Leeuwenhoekiella aequorea</name>
    <dbReference type="NCBI Taxonomy" id="283736"/>
    <lineage>
        <taxon>Bacteria</taxon>
        <taxon>Pseudomonadati</taxon>
        <taxon>Bacteroidota</taxon>
        <taxon>Flavobacteriia</taxon>
        <taxon>Flavobacteriales</taxon>
        <taxon>Flavobacteriaceae</taxon>
        <taxon>Leeuwenhoekiella</taxon>
    </lineage>
</organism>
<keyword evidence="6" id="KW-1185">Reference proteome</keyword>
<dbReference type="Pfam" id="PF01420">
    <property type="entry name" value="Methylase_S"/>
    <property type="match status" value="2"/>
</dbReference>
<dbReference type="EMBL" id="QOVM01000001">
    <property type="protein sequence ID" value="RXG24261.1"/>
    <property type="molecule type" value="Genomic_DNA"/>
</dbReference>
<dbReference type="Gene3D" id="3.90.220.20">
    <property type="entry name" value="DNA methylase specificity domains"/>
    <property type="match status" value="2"/>
</dbReference>
<evidence type="ECO:0000256" key="1">
    <source>
        <dbReference type="ARBA" id="ARBA00010923"/>
    </source>
</evidence>
<comment type="similarity">
    <text evidence="1">Belongs to the type-I restriction system S methylase family.</text>
</comment>
<keyword evidence="5" id="KW-0378">Hydrolase</keyword>
<keyword evidence="2" id="KW-0680">Restriction system</keyword>
<name>A0A4Q0PCA0_9FLAO</name>
<dbReference type="InterPro" id="IPR000055">
    <property type="entry name" value="Restrct_endonuc_typeI_TRD"/>
</dbReference>
<comment type="caution">
    <text evidence="5">The sequence shown here is derived from an EMBL/GenBank/DDBJ whole genome shotgun (WGS) entry which is preliminary data.</text>
</comment>
<accession>A0A4Q0PCA0</accession>
<keyword evidence="3" id="KW-0238">DNA-binding</keyword>
<gene>
    <name evidence="5" type="ORF">DSM00_45</name>
</gene>
<dbReference type="PANTHER" id="PTHR30408">
    <property type="entry name" value="TYPE-1 RESTRICTION ENZYME ECOKI SPECIFICITY PROTEIN"/>
    <property type="match status" value="1"/>
</dbReference>
<dbReference type="OrthoDB" id="9816225at2"/>
<proteinExistence type="inferred from homology"/>
<evidence type="ECO:0000313" key="5">
    <source>
        <dbReference type="EMBL" id="RXG24261.1"/>
    </source>
</evidence>
<evidence type="ECO:0000256" key="2">
    <source>
        <dbReference type="ARBA" id="ARBA00022747"/>
    </source>
</evidence>
<evidence type="ECO:0000256" key="3">
    <source>
        <dbReference type="ARBA" id="ARBA00023125"/>
    </source>
</evidence>
<dbReference type="Proteomes" id="UP000289238">
    <property type="component" value="Unassembled WGS sequence"/>
</dbReference>
<dbReference type="GO" id="GO:0004519">
    <property type="term" value="F:endonuclease activity"/>
    <property type="evidence" value="ECO:0007669"/>
    <property type="project" value="UniProtKB-KW"/>
</dbReference>
<dbReference type="GO" id="GO:0009307">
    <property type="term" value="P:DNA restriction-modification system"/>
    <property type="evidence" value="ECO:0007669"/>
    <property type="project" value="UniProtKB-KW"/>
</dbReference>
<keyword evidence="5" id="KW-0540">Nuclease</keyword>
<dbReference type="AlphaFoldDB" id="A0A4Q0PCA0"/>
<reference evidence="5 6" key="1">
    <citation type="submission" date="2018-07" db="EMBL/GenBank/DDBJ databases">
        <title>Leeuwenhoekiella genomics.</title>
        <authorList>
            <person name="Tahon G."/>
            <person name="Willems A."/>
        </authorList>
    </citation>
    <scope>NUCLEOTIDE SEQUENCE [LARGE SCALE GENOMIC DNA]</scope>
    <source>
        <strain evidence="5 6">LMG 22550</strain>
    </source>
</reference>
<dbReference type="InterPro" id="IPR052021">
    <property type="entry name" value="Type-I_RS_S_subunit"/>
</dbReference>